<evidence type="ECO:0000259" key="5">
    <source>
        <dbReference type="PROSITE" id="PS51782"/>
    </source>
</evidence>
<evidence type="ECO:0000256" key="2">
    <source>
        <dbReference type="ARBA" id="ARBA00022801"/>
    </source>
</evidence>
<protein>
    <submittedName>
        <fullName evidence="6">LysM peptidoglycan-binding domain-containing protein</fullName>
    </submittedName>
</protein>
<dbReference type="Gene3D" id="3.10.350.10">
    <property type="entry name" value="LysM domain"/>
    <property type="match status" value="2"/>
</dbReference>
<evidence type="ECO:0000256" key="1">
    <source>
        <dbReference type="ARBA" id="ARBA00010646"/>
    </source>
</evidence>
<dbReference type="GO" id="GO:0003796">
    <property type="term" value="F:lysozyme activity"/>
    <property type="evidence" value="ECO:0007669"/>
    <property type="project" value="InterPro"/>
</dbReference>
<evidence type="ECO:0000256" key="3">
    <source>
        <dbReference type="ARBA" id="ARBA00023295"/>
    </source>
</evidence>
<evidence type="ECO:0000313" key="7">
    <source>
        <dbReference type="Proteomes" id="UP000284543"/>
    </source>
</evidence>
<dbReference type="PANTHER" id="PTHR34135">
    <property type="entry name" value="LYSOZYME"/>
    <property type="match status" value="1"/>
</dbReference>
<accession>A0A412ZFK0</accession>
<dbReference type="PROSITE" id="PS51904">
    <property type="entry name" value="GLYCOSYL_HYDROL_F25_2"/>
    <property type="match status" value="1"/>
</dbReference>
<dbReference type="Proteomes" id="UP000284543">
    <property type="component" value="Unassembled WGS sequence"/>
</dbReference>
<feature type="signal peptide" evidence="4">
    <location>
        <begin position="1"/>
        <end position="27"/>
    </location>
</feature>
<dbReference type="Gene3D" id="3.20.20.80">
    <property type="entry name" value="Glycosidases"/>
    <property type="match status" value="1"/>
</dbReference>
<keyword evidence="4" id="KW-0732">Signal</keyword>
<evidence type="ECO:0000313" key="6">
    <source>
        <dbReference type="EMBL" id="RGV78961.1"/>
    </source>
</evidence>
<dbReference type="AlphaFoldDB" id="A0A412ZFK0"/>
<evidence type="ECO:0000256" key="4">
    <source>
        <dbReference type="SAM" id="SignalP"/>
    </source>
</evidence>
<dbReference type="GO" id="GO:0009253">
    <property type="term" value="P:peptidoglycan catabolic process"/>
    <property type="evidence" value="ECO:0007669"/>
    <property type="project" value="InterPro"/>
</dbReference>
<dbReference type="PANTHER" id="PTHR34135:SF2">
    <property type="entry name" value="LYSOZYME"/>
    <property type="match status" value="1"/>
</dbReference>
<dbReference type="InterPro" id="IPR018392">
    <property type="entry name" value="LysM"/>
</dbReference>
<dbReference type="SMART" id="SM00257">
    <property type="entry name" value="LysM"/>
    <property type="match status" value="2"/>
</dbReference>
<dbReference type="GO" id="GO:0016998">
    <property type="term" value="P:cell wall macromolecule catabolic process"/>
    <property type="evidence" value="ECO:0007669"/>
    <property type="project" value="InterPro"/>
</dbReference>
<dbReference type="InterPro" id="IPR017853">
    <property type="entry name" value="GH"/>
</dbReference>
<dbReference type="Pfam" id="PF01476">
    <property type="entry name" value="LysM"/>
    <property type="match status" value="2"/>
</dbReference>
<keyword evidence="2" id="KW-0378">Hydrolase</keyword>
<name>A0A412ZFK0_9FIRM</name>
<reference evidence="6 7" key="1">
    <citation type="submission" date="2018-08" db="EMBL/GenBank/DDBJ databases">
        <title>A genome reference for cultivated species of the human gut microbiota.</title>
        <authorList>
            <person name="Zou Y."/>
            <person name="Xue W."/>
            <person name="Luo G."/>
        </authorList>
    </citation>
    <scope>NUCLEOTIDE SEQUENCE [LARGE SCALE GENOMIC DNA]</scope>
    <source>
        <strain evidence="6 7">AF14-18</strain>
    </source>
</reference>
<sequence>MKHLRGAAGIILSLIFAVCFMCSPAFAASRLYQGMDVSSWQGNIDFQAVRAAGIQVVYLRAGVGLEYVDPYFQSNYEKALDAGLNIGYYHYVTAADTFQARQQAEFFYSLIRDKQIDCCPAMDFESFPGLSTQEINAIGLSFMETLGSLLGYDPALYTDSYNAAYLWSSDFSSYPLWVADYDVNQPESTGPWDSWDGFQYSDRGRVPGVNGDVDMDFFKDSMFIISRTPQPEPNPGDIGVLLTYKVQGGDTLWSISKRFDTTVDRLAALNHISNPNIIYRGQILEIPDIPGAIIYRVKSGDTLWAIADRFGTSVSDLVFTNAIANPNLIYVGQVLVIP</sequence>
<dbReference type="CDD" id="cd06525">
    <property type="entry name" value="GH25_Lyc-like"/>
    <property type="match status" value="1"/>
</dbReference>
<dbReference type="SMART" id="SM00641">
    <property type="entry name" value="Glyco_25"/>
    <property type="match status" value="1"/>
</dbReference>
<dbReference type="InterPro" id="IPR002053">
    <property type="entry name" value="Glyco_hydro_25"/>
</dbReference>
<gene>
    <name evidence="6" type="ORF">DWW02_04345</name>
</gene>
<dbReference type="SUPFAM" id="SSF51445">
    <property type="entry name" value="(Trans)glycosidases"/>
    <property type="match status" value="1"/>
</dbReference>
<dbReference type="CDD" id="cd00118">
    <property type="entry name" value="LysM"/>
    <property type="match status" value="2"/>
</dbReference>
<dbReference type="SUPFAM" id="SSF54106">
    <property type="entry name" value="LysM domain"/>
    <property type="match status" value="2"/>
</dbReference>
<dbReference type="GO" id="GO:0016052">
    <property type="term" value="P:carbohydrate catabolic process"/>
    <property type="evidence" value="ECO:0007669"/>
    <property type="project" value="TreeGrafter"/>
</dbReference>
<dbReference type="PROSITE" id="PS51782">
    <property type="entry name" value="LYSM"/>
    <property type="match status" value="2"/>
</dbReference>
<comment type="similarity">
    <text evidence="1">Belongs to the glycosyl hydrolase 25 family.</text>
</comment>
<keyword evidence="3" id="KW-0326">Glycosidase</keyword>
<proteinExistence type="inferred from homology"/>
<organism evidence="6 7">
    <name type="scientific">Enterocloster bolteae</name>
    <dbReference type="NCBI Taxonomy" id="208479"/>
    <lineage>
        <taxon>Bacteria</taxon>
        <taxon>Bacillati</taxon>
        <taxon>Bacillota</taxon>
        <taxon>Clostridia</taxon>
        <taxon>Lachnospirales</taxon>
        <taxon>Lachnospiraceae</taxon>
        <taxon>Enterocloster</taxon>
    </lineage>
</organism>
<dbReference type="InterPro" id="IPR018077">
    <property type="entry name" value="Glyco_hydro_fam25_subgr"/>
</dbReference>
<feature type="domain" description="LysM" evidence="5">
    <location>
        <begin position="242"/>
        <end position="286"/>
    </location>
</feature>
<dbReference type="EMBL" id="QRZM01000001">
    <property type="protein sequence ID" value="RGV78961.1"/>
    <property type="molecule type" value="Genomic_DNA"/>
</dbReference>
<comment type="caution">
    <text evidence="6">The sequence shown here is derived from an EMBL/GenBank/DDBJ whole genome shotgun (WGS) entry which is preliminary data.</text>
</comment>
<feature type="chain" id="PRO_5019448800" evidence="4">
    <location>
        <begin position="28"/>
        <end position="338"/>
    </location>
</feature>
<feature type="domain" description="LysM" evidence="5">
    <location>
        <begin position="293"/>
        <end position="337"/>
    </location>
</feature>
<dbReference type="Pfam" id="PF01183">
    <property type="entry name" value="Glyco_hydro_25"/>
    <property type="match status" value="1"/>
</dbReference>
<dbReference type="RefSeq" id="WP_118017596.1">
    <property type="nucleotide sequence ID" value="NZ_CAUHGS010000001.1"/>
</dbReference>
<dbReference type="InterPro" id="IPR036779">
    <property type="entry name" value="LysM_dom_sf"/>
</dbReference>